<dbReference type="EMBL" id="JAKTTI010000017">
    <property type="protein sequence ID" value="MCH1625999.1"/>
    <property type="molecule type" value="Genomic_DNA"/>
</dbReference>
<keyword evidence="1" id="KW-0378">Hydrolase</keyword>
<dbReference type="GO" id="GO:0008233">
    <property type="term" value="F:peptidase activity"/>
    <property type="evidence" value="ECO:0007669"/>
    <property type="project" value="UniProtKB-KW"/>
</dbReference>
<dbReference type="RefSeq" id="WP_240255923.1">
    <property type="nucleotide sequence ID" value="NZ_JAKTTI010000017.1"/>
</dbReference>
<evidence type="ECO:0000313" key="1">
    <source>
        <dbReference type="EMBL" id="MCH1625999.1"/>
    </source>
</evidence>
<gene>
    <name evidence="1" type="ORF">MJG50_11720</name>
</gene>
<keyword evidence="1" id="KW-0645">Protease</keyword>
<protein>
    <submittedName>
        <fullName evidence="1">Membrane-associated protease 1</fullName>
    </submittedName>
</protein>
<sequence>MGFRLRVEGAGETIELGVRNIEEAVFGTDTPDDTNARSTDVGATLKIKGKILTATTEDGADDTIKLAEWSTVPAEKLEAYREVTLEVEAAGQIVRKFTLPHAFVVDYSEIFGDSQGVGSFELLIKQKKDKTDEVVIDGNFQ</sequence>
<organism evidence="1 2">
    <name type="scientific">Fredinandcohnia quinoae</name>
    <dbReference type="NCBI Taxonomy" id="2918902"/>
    <lineage>
        <taxon>Bacteria</taxon>
        <taxon>Bacillati</taxon>
        <taxon>Bacillota</taxon>
        <taxon>Bacilli</taxon>
        <taxon>Bacillales</taxon>
        <taxon>Bacillaceae</taxon>
        <taxon>Fredinandcohnia</taxon>
    </lineage>
</organism>
<comment type="caution">
    <text evidence="1">The sequence shown here is derived from an EMBL/GenBank/DDBJ whole genome shotgun (WGS) entry which is preliminary data.</text>
</comment>
<dbReference type="Proteomes" id="UP001431131">
    <property type="component" value="Unassembled WGS sequence"/>
</dbReference>
<accession>A0AAW5E575</accession>
<proteinExistence type="predicted"/>
<reference evidence="1" key="1">
    <citation type="submission" date="2022-02" db="EMBL/GenBank/DDBJ databases">
        <title>Fredinandcohnia quinoae sp. nov. isolated from Chenopodium quinoa seeds.</title>
        <authorList>
            <person name="Saati-Santamaria Z."/>
            <person name="Flores-Felix J.D."/>
            <person name="Igual J.M."/>
            <person name="Velazquez E."/>
            <person name="Garcia-Fraile P."/>
            <person name="Martinez-Molina E."/>
        </authorList>
    </citation>
    <scope>NUCLEOTIDE SEQUENCE</scope>
    <source>
        <strain evidence="1">SECRCQ15</strain>
    </source>
</reference>
<name>A0AAW5E575_9BACI</name>
<evidence type="ECO:0000313" key="2">
    <source>
        <dbReference type="Proteomes" id="UP001431131"/>
    </source>
</evidence>
<keyword evidence="2" id="KW-1185">Reference proteome</keyword>
<dbReference type="GO" id="GO:0006508">
    <property type="term" value="P:proteolysis"/>
    <property type="evidence" value="ECO:0007669"/>
    <property type="project" value="UniProtKB-KW"/>
</dbReference>
<dbReference type="AlphaFoldDB" id="A0AAW5E575"/>